<dbReference type="Proteomes" id="UP000006352">
    <property type="component" value="Unassembled WGS sequence"/>
</dbReference>
<feature type="domain" description="Transcription regulator Rua1 C-terminal" evidence="2">
    <location>
        <begin position="355"/>
        <end position="402"/>
    </location>
</feature>
<feature type="compositionally biased region" description="Low complexity" evidence="1">
    <location>
        <begin position="285"/>
        <end position="301"/>
    </location>
</feature>
<feature type="region of interest" description="Disordered" evidence="1">
    <location>
        <begin position="186"/>
        <end position="305"/>
    </location>
</feature>
<sequence length="479" mass="53517">MLSLANNKSYSGFVGPYSSITLTAYTQSPRVYRESALRQTHDCSSPDADVYLCDPSDAALISPLPAAENDRLCANESPSFTSNQQSIKDLKLMPILNPSPRTPFEKLFSSSPSCFWAVGCSSISPVFRHMSPSSHSVHEYSQHGGEISSAKRLQSLADYQMSHNQRVTNDGVPVASQVSPFSSSLSSLSATSSTYEPSECSQASPIPLESHRRPSPSRISSVKAGETSLPTRQNESRYTRPRRHAEISRQSCEHNASREVTSTKRKRGQTQFVPTIKKRRIYRGPEPSSDSESESPITSEPPSYPHRTFPLSVQIHPEFLLFYRRFPVSSFREEGADRHLTCKWLSDATYNSPRHELDLYTPRFVKGKGTTKVGLCPCCCESALRGGEGKKLWLSMKFSAFKCTGKQEKTEIIQGKCHKCLKWIAVEGIKDVPTKVKEIYWWKHAATCHQGSIIEGECDIYLEDDFYDALRETDCLGVA</sequence>
<dbReference type="PANTHER" id="PTHR28125:SF3">
    <property type="entry name" value="TRANSCRIPTION REGULATOR RUA1 C-TERMINAL DOMAIN-CONTAINING PROTEIN"/>
    <property type="match status" value="1"/>
</dbReference>
<accession>J4G093</accession>
<dbReference type="STRING" id="599839.J4G093"/>
<dbReference type="InParanoid" id="J4G093"/>
<gene>
    <name evidence="3" type="ORF">FIBRA_00456</name>
</gene>
<protein>
    <recommendedName>
        <fullName evidence="2">Transcription regulator Rua1 C-terminal domain-containing protein</fullName>
    </recommendedName>
</protein>
<proteinExistence type="predicted"/>
<organism evidence="3 4">
    <name type="scientific">Fibroporia radiculosa</name>
    <dbReference type="NCBI Taxonomy" id="599839"/>
    <lineage>
        <taxon>Eukaryota</taxon>
        <taxon>Fungi</taxon>
        <taxon>Dikarya</taxon>
        <taxon>Basidiomycota</taxon>
        <taxon>Agaricomycotina</taxon>
        <taxon>Agaricomycetes</taxon>
        <taxon>Polyporales</taxon>
        <taxon>Fibroporiaceae</taxon>
        <taxon>Fibroporia</taxon>
    </lineage>
</organism>
<evidence type="ECO:0000313" key="3">
    <source>
        <dbReference type="EMBL" id="CCL98458.1"/>
    </source>
</evidence>
<dbReference type="OrthoDB" id="5595379at2759"/>
<dbReference type="GeneID" id="24093369"/>
<dbReference type="EMBL" id="HE796885">
    <property type="protein sequence ID" value="CCL98458.1"/>
    <property type="molecule type" value="Genomic_DNA"/>
</dbReference>
<keyword evidence="4" id="KW-1185">Reference proteome</keyword>
<dbReference type="PANTHER" id="PTHR28125">
    <property type="entry name" value="MEIOTIC EXPRESSION UP-REGULATED PROTEIN 26"/>
    <property type="match status" value="1"/>
</dbReference>
<dbReference type="RefSeq" id="XP_012177741.1">
    <property type="nucleotide sequence ID" value="XM_012322351.1"/>
</dbReference>
<feature type="compositionally biased region" description="Polar residues" evidence="1">
    <location>
        <begin position="195"/>
        <end position="204"/>
    </location>
</feature>
<dbReference type="Pfam" id="PF14616">
    <property type="entry name" value="Rua1_C"/>
    <property type="match status" value="2"/>
</dbReference>
<feature type="domain" description="Transcription regulator Rua1 C-terminal" evidence="2">
    <location>
        <begin position="406"/>
        <end position="449"/>
    </location>
</feature>
<feature type="compositionally biased region" description="Basic and acidic residues" evidence="1">
    <location>
        <begin position="234"/>
        <end position="257"/>
    </location>
</feature>
<reference evidence="3 4" key="1">
    <citation type="journal article" date="2012" name="Appl. Environ. Microbiol.">
        <title>Short-read sequencing for genomic analysis of the brown rot fungus Fibroporia radiculosa.</title>
        <authorList>
            <person name="Tang J.D."/>
            <person name="Perkins A.D."/>
            <person name="Sonstegard T.S."/>
            <person name="Schroeder S.G."/>
            <person name="Burgess S.C."/>
            <person name="Diehl S.V."/>
        </authorList>
    </citation>
    <scope>NUCLEOTIDE SEQUENCE [LARGE SCALE GENOMIC DNA]</scope>
    <source>
        <strain evidence="3 4">TFFH 294</strain>
    </source>
</reference>
<name>J4G093_9APHY</name>
<dbReference type="AlphaFoldDB" id="J4G093"/>
<evidence type="ECO:0000313" key="4">
    <source>
        <dbReference type="Proteomes" id="UP000006352"/>
    </source>
</evidence>
<evidence type="ECO:0000259" key="2">
    <source>
        <dbReference type="Pfam" id="PF14616"/>
    </source>
</evidence>
<dbReference type="InterPro" id="IPR028012">
    <property type="entry name" value="Rua1_C"/>
</dbReference>
<dbReference type="HOGENOM" id="CLU_029717_0_0_1"/>
<evidence type="ECO:0000256" key="1">
    <source>
        <dbReference type="SAM" id="MobiDB-lite"/>
    </source>
</evidence>